<reference evidence="7 8" key="1">
    <citation type="submission" date="2024-09" db="EMBL/GenBank/DDBJ databases">
        <authorList>
            <person name="Sun Q."/>
            <person name="Mori K."/>
        </authorList>
    </citation>
    <scope>NUCLEOTIDE SEQUENCE [LARGE SCALE GENOMIC DNA]</scope>
    <source>
        <strain evidence="7 8">TBRC 0563</strain>
    </source>
</reference>
<keyword evidence="2 7" id="KW-0378">Hydrolase</keyword>
<keyword evidence="4" id="KW-0067">ATP-binding</keyword>
<organism evidence="7 8">
    <name type="scientific">Actinoallomurus acaciae</name>
    <dbReference type="NCBI Taxonomy" id="502577"/>
    <lineage>
        <taxon>Bacteria</taxon>
        <taxon>Bacillati</taxon>
        <taxon>Actinomycetota</taxon>
        <taxon>Actinomycetes</taxon>
        <taxon>Streptosporangiales</taxon>
        <taxon>Thermomonosporaceae</taxon>
        <taxon>Actinoallomurus</taxon>
    </lineage>
</organism>
<dbReference type="PANTHER" id="PTHR43788:SF8">
    <property type="entry name" value="DNA-BINDING PROTEIN SMUBP-2"/>
    <property type="match status" value="1"/>
</dbReference>
<keyword evidence="8" id="KW-1185">Reference proteome</keyword>
<evidence type="ECO:0000313" key="7">
    <source>
        <dbReference type="EMBL" id="MFB9830674.1"/>
    </source>
</evidence>
<accession>A0ABV5Y945</accession>
<protein>
    <submittedName>
        <fullName evidence="7">DEAD/DEAH box helicase</fullName>
        <ecNumber evidence="7">3.6.4.-</ecNumber>
    </submittedName>
</protein>
<dbReference type="InterPro" id="IPR050534">
    <property type="entry name" value="Coronavir_polyprotein_1ab"/>
</dbReference>
<evidence type="ECO:0000256" key="4">
    <source>
        <dbReference type="ARBA" id="ARBA00022840"/>
    </source>
</evidence>
<sequence length="378" mass="40969">MQLGHIPGITPQQERQARLNARLSAAQLEDHRLAYHVYSSYHAAAQHADQAHLLDEHYRCHPQIADVVNGFCYAGQLRVLTDVRRQVPALDPIGMSVPAPVLGWVDVPYGESARGQGGISWTNSAEAARVRQVVEELLARLPADATVGVVTPFKAHRDALAKVLRDERVRVGTVHSFQGGQRDVMVLSPVATTNTPPETTHWVASQVNLWNVAVTRARSQLITVGSLAFWRGQVGLPARLAERSSVLGGVDDGSGPAPSTDAEPTPLKEELADRLQEYLGTRGITDLERTAMVGGHAVDLLFTVDGENTAVLIDTGRRDGEDPARHLRLTHARGDLLTGLPSGGKGAKSCAVGRVIRVPAWLIFAGDDVLEPLFRWIK</sequence>
<evidence type="ECO:0000256" key="2">
    <source>
        <dbReference type="ARBA" id="ARBA00022801"/>
    </source>
</evidence>
<dbReference type="Pfam" id="PF13087">
    <property type="entry name" value="AAA_12"/>
    <property type="match status" value="1"/>
</dbReference>
<dbReference type="PANTHER" id="PTHR43788">
    <property type="entry name" value="DNA2/NAM7 HELICASE FAMILY MEMBER"/>
    <property type="match status" value="1"/>
</dbReference>
<dbReference type="Proteomes" id="UP001589627">
    <property type="component" value="Unassembled WGS sequence"/>
</dbReference>
<evidence type="ECO:0000313" key="8">
    <source>
        <dbReference type="Proteomes" id="UP001589627"/>
    </source>
</evidence>
<proteinExistence type="predicted"/>
<keyword evidence="1" id="KW-0547">Nucleotide-binding</keyword>
<feature type="domain" description="DNA2/NAM7 helicase-like C-terminal" evidence="6">
    <location>
        <begin position="46"/>
        <end position="226"/>
    </location>
</feature>
<evidence type="ECO:0000256" key="1">
    <source>
        <dbReference type="ARBA" id="ARBA00022741"/>
    </source>
</evidence>
<dbReference type="SUPFAM" id="SSF52540">
    <property type="entry name" value="P-loop containing nucleoside triphosphate hydrolases"/>
    <property type="match status" value="1"/>
</dbReference>
<dbReference type="Gene3D" id="3.40.50.300">
    <property type="entry name" value="P-loop containing nucleotide triphosphate hydrolases"/>
    <property type="match status" value="1"/>
</dbReference>
<feature type="region of interest" description="Disordered" evidence="5">
    <location>
        <begin position="247"/>
        <end position="266"/>
    </location>
</feature>
<dbReference type="InterPro" id="IPR027417">
    <property type="entry name" value="P-loop_NTPase"/>
</dbReference>
<dbReference type="EC" id="3.6.4.-" evidence="7"/>
<dbReference type="InterPro" id="IPR041679">
    <property type="entry name" value="DNA2/NAM7-like_C"/>
</dbReference>
<evidence type="ECO:0000256" key="3">
    <source>
        <dbReference type="ARBA" id="ARBA00022806"/>
    </source>
</evidence>
<gene>
    <name evidence="7" type="ORF">ACFFNX_00430</name>
</gene>
<evidence type="ECO:0000259" key="6">
    <source>
        <dbReference type="Pfam" id="PF13087"/>
    </source>
</evidence>
<keyword evidence="3 7" id="KW-0347">Helicase</keyword>
<dbReference type="EMBL" id="JBHLZP010000001">
    <property type="protein sequence ID" value="MFB9830674.1"/>
    <property type="molecule type" value="Genomic_DNA"/>
</dbReference>
<comment type="caution">
    <text evidence="7">The sequence shown here is derived from an EMBL/GenBank/DDBJ whole genome shotgun (WGS) entry which is preliminary data.</text>
</comment>
<dbReference type="InterPro" id="IPR047187">
    <property type="entry name" value="SF1_C_Upf1"/>
</dbReference>
<dbReference type="RefSeq" id="WP_378193321.1">
    <property type="nucleotide sequence ID" value="NZ_JBHLZP010000001.1"/>
</dbReference>
<dbReference type="GO" id="GO:0016787">
    <property type="term" value="F:hydrolase activity"/>
    <property type="evidence" value="ECO:0007669"/>
    <property type="project" value="UniProtKB-KW"/>
</dbReference>
<evidence type="ECO:0000256" key="5">
    <source>
        <dbReference type="SAM" id="MobiDB-lite"/>
    </source>
</evidence>
<dbReference type="CDD" id="cd18808">
    <property type="entry name" value="SF1_C_Upf1"/>
    <property type="match status" value="1"/>
</dbReference>
<name>A0ABV5Y945_9ACTN</name>
<dbReference type="GO" id="GO:0004386">
    <property type="term" value="F:helicase activity"/>
    <property type="evidence" value="ECO:0007669"/>
    <property type="project" value="UniProtKB-KW"/>
</dbReference>